<name>A0A1E7LJ29_9ACTN</name>
<keyword evidence="5" id="KW-0472">Membrane</keyword>
<dbReference type="Proteomes" id="UP000175971">
    <property type="component" value="Unassembled WGS sequence"/>
</dbReference>
<feature type="transmembrane region" description="Helical" evidence="5">
    <location>
        <begin position="90"/>
        <end position="105"/>
    </location>
</feature>
<dbReference type="InterPro" id="IPR016032">
    <property type="entry name" value="Sig_transdc_resp-reg_C-effctor"/>
</dbReference>
<proteinExistence type="predicted"/>
<keyword evidence="1" id="KW-0805">Transcription regulation</keyword>
<evidence type="ECO:0000259" key="6">
    <source>
        <dbReference type="PROSITE" id="PS50043"/>
    </source>
</evidence>
<accession>A0A1E7LJ29</accession>
<dbReference type="CDD" id="cd06170">
    <property type="entry name" value="LuxR_C_like"/>
    <property type="match status" value="1"/>
</dbReference>
<evidence type="ECO:0000256" key="1">
    <source>
        <dbReference type="ARBA" id="ARBA00023015"/>
    </source>
</evidence>
<dbReference type="Pfam" id="PF23539">
    <property type="entry name" value="DUF7134"/>
    <property type="match status" value="1"/>
</dbReference>
<dbReference type="InterPro" id="IPR011006">
    <property type="entry name" value="CheY-like_superfamily"/>
</dbReference>
<evidence type="ECO:0000313" key="7">
    <source>
        <dbReference type="EMBL" id="OEV16209.1"/>
    </source>
</evidence>
<evidence type="ECO:0000256" key="2">
    <source>
        <dbReference type="ARBA" id="ARBA00023125"/>
    </source>
</evidence>
<dbReference type="InterPro" id="IPR000792">
    <property type="entry name" value="Tscrpt_reg_LuxR_C"/>
</dbReference>
<evidence type="ECO:0000256" key="4">
    <source>
        <dbReference type="SAM" id="Coils"/>
    </source>
</evidence>
<protein>
    <recommendedName>
        <fullName evidence="6">HTH luxR-type domain-containing protein</fullName>
    </recommendedName>
</protein>
<dbReference type="SUPFAM" id="SSF52172">
    <property type="entry name" value="CheY-like"/>
    <property type="match status" value="1"/>
</dbReference>
<feature type="transmembrane region" description="Helical" evidence="5">
    <location>
        <begin position="12"/>
        <end position="30"/>
    </location>
</feature>
<dbReference type="PANTHER" id="PTHR43214:SF24">
    <property type="entry name" value="TRANSCRIPTIONAL REGULATORY PROTEIN NARL-RELATED"/>
    <property type="match status" value="1"/>
</dbReference>
<keyword evidence="4" id="KW-0175">Coiled coil</keyword>
<dbReference type="PATRIC" id="fig|518642.7.peg.7304"/>
<dbReference type="GO" id="GO:0003677">
    <property type="term" value="F:DNA binding"/>
    <property type="evidence" value="ECO:0007669"/>
    <property type="project" value="UniProtKB-KW"/>
</dbReference>
<dbReference type="SMART" id="SM00421">
    <property type="entry name" value="HTH_LUXR"/>
    <property type="match status" value="1"/>
</dbReference>
<dbReference type="PRINTS" id="PR00038">
    <property type="entry name" value="HTHLUXR"/>
</dbReference>
<dbReference type="Gene3D" id="3.40.50.2300">
    <property type="match status" value="1"/>
</dbReference>
<feature type="transmembrane region" description="Helical" evidence="5">
    <location>
        <begin position="112"/>
        <end position="130"/>
    </location>
</feature>
<organism evidence="7 8">
    <name type="scientific">Streptomyces nanshensis</name>
    <dbReference type="NCBI Taxonomy" id="518642"/>
    <lineage>
        <taxon>Bacteria</taxon>
        <taxon>Bacillati</taxon>
        <taxon>Actinomycetota</taxon>
        <taxon>Actinomycetes</taxon>
        <taxon>Kitasatosporales</taxon>
        <taxon>Streptomycetaceae</taxon>
        <taxon>Streptomyces</taxon>
    </lineage>
</organism>
<gene>
    <name evidence="7" type="ORF">AN221_34740</name>
</gene>
<dbReference type="GO" id="GO:0006355">
    <property type="term" value="P:regulation of DNA-templated transcription"/>
    <property type="evidence" value="ECO:0007669"/>
    <property type="project" value="InterPro"/>
</dbReference>
<dbReference type="InterPro" id="IPR039420">
    <property type="entry name" value="WalR-like"/>
</dbReference>
<dbReference type="AlphaFoldDB" id="A0A1E7LJ29"/>
<dbReference type="PANTHER" id="PTHR43214">
    <property type="entry name" value="TWO-COMPONENT RESPONSE REGULATOR"/>
    <property type="match status" value="1"/>
</dbReference>
<comment type="caution">
    <text evidence="7">The sequence shown here is derived from an EMBL/GenBank/DDBJ whole genome shotgun (WGS) entry which is preliminary data.</text>
</comment>
<dbReference type="SUPFAM" id="SSF46894">
    <property type="entry name" value="C-terminal effector domain of the bipartite response regulators"/>
    <property type="match status" value="1"/>
</dbReference>
<evidence type="ECO:0000313" key="8">
    <source>
        <dbReference type="Proteomes" id="UP000175971"/>
    </source>
</evidence>
<sequence length="338" mass="36320">MTTFDRLAARARALPPLAADLLVVAVVGLLTGSDLAVNDPGYRQADALSWALFAVSLAALVVRRRRPVPVACVTGAACAGWALYGHIGELLNLPVIVALYTVAVLGDRRRTLWTGVTAAVVSGVVALIVGRDVVNPQGLPVLEMIWPLVPLLLGEAVRTRRELLAEYAARAERAEAEREREAARRIAGDRSLDGVRVVMLTTYQVDAYVFEALRHGAAGFLLKDIEPDDLRAAIRTVAEGRGLLDPAVTRRVIEEFARLKAPEAAGAERLAVLTGREREVMALVAAGLSNEEIGRALIMSPLTAKTHVSQTMTKLGARDRAQLVVLAYETGLVRPGEH</sequence>
<keyword evidence="3" id="KW-0804">Transcription</keyword>
<dbReference type="PROSITE" id="PS50043">
    <property type="entry name" value="HTH_LUXR_2"/>
    <property type="match status" value="1"/>
</dbReference>
<feature type="domain" description="HTH luxR-type" evidence="6">
    <location>
        <begin position="266"/>
        <end position="331"/>
    </location>
</feature>
<dbReference type="Pfam" id="PF00196">
    <property type="entry name" value="GerE"/>
    <property type="match status" value="1"/>
</dbReference>
<reference evidence="7 8" key="1">
    <citation type="journal article" date="2016" name="Front. Microbiol.">
        <title>Comparative Genomics Analysis of Streptomyces Species Reveals Their Adaptation to the Marine Environment and Their Diversity at the Genomic Level.</title>
        <authorList>
            <person name="Tian X."/>
            <person name="Zhang Z."/>
            <person name="Yang T."/>
            <person name="Chen M."/>
            <person name="Li J."/>
            <person name="Chen F."/>
            <person name="Yang J."/>
            <person name="Li W."/>
            <person name="Zhang B."/>
            <person name="Zhang Z."/>
            <person name="Wu J."/>
            <person name="Zhang C."/>
            <person name="Long L."/>
            <person name="Xiao J."/>
        </authorList>
    </citation>
    <scope>NUCLEOTIDE SEQUENCE [LARGE SCALE GENOMIC DNA]</scope>
    <source>
        <strain evidence="7 8">SCSIO M10372</strain>
    </source>
</reference>
<dbReference type="RefSeq" id="WP_070204189.1">
    <property type="nucleotide sequence ID" value="NZ_LJGZ01000104.1"/>
</dbReference>
<evidence type="ECO:0000256" key="3">
    <source>
        <dbReference type="ARBA" id="ARBA00023163"/>
    </source>
</evidence>
<dbReference type="InterPro" id="IPR055558">
    <property type="entry name" value="DUF7134"/>
</dbReference>
<keyword evidence="8" id="KW-1185">Reference proteome</keyword>
<feature type="coiled-coil region" evidence="4">
    <location>
        <begin position="157"/>
        <end position="184"/>
    </location>
</feature>
<keyword evidence="2" id="KW-0238">DNA-binding</keyword>
<evidence type="ECO:0000256" key="5">
    <source>
        <dbReference type="SAM" id="Phobius"/>
    </source>
</evidence>
<keyword evidence="5" id="KW-1133">Transmembrane helix</keyword>
<keyword evidence="5" id="KW-0812">Transmembrane</keyword>
<dbReference type="EMBL" id="LJGZ01000104">
    <property type="protein sequence ID" value="OEV16209.1"/>
    <property type="molecule type" value="Genomic_DNA"/>
</dbReference>